<evidence type="ECO:0000313" key="2">
    <source>
        <dbReference type="Proteomes" id="UP000504634"/>
    </source>
</evidence>
<dbReference type="RefSeq" id="XP_030375617.1">
    <property type="nucleotide sequence ID" value="XM_030519757.1"/>
</dbReference>
<keyword evidence="2" id="KW-1185">Reference proteome</keyword>
<dbReference type="GeneID" id="115624909"/>
<sequence>MRVAVVAVLGEPPVSGNHRRAPYPAAGWRPRVPFNLPREYLPSNEEPAEPQRLRPSVEVTKERVDFAGQLLGTGALNEPQSNYLPPRLDVPNEQALPSPNEAELFNRERSTNSPINTQQPAAQYGPPTNLGFRIIYPDDDDTSKEISDTDRLRPAGQYVDFKEGRYYIVSPDNKLQRVVYRTVQNADEPTGDGFTAQLKYSTIGELQDPIYKYNKEEQLVRVLK</sequence>
<dbReference type="AlphaFoldDB" id="A0A6J2TKR5"/>
<proteinExistence type="predicted"/>
<accession>A0A6J2TKR5</accession>
<evidence type="ECO:0000313" key="3">
    <source>
        <dbReference type="RefSeq" id="XP_030375617.1"/>
    </source>
</evidence>
<evidence type="ECO:0000259" key="1">
    <source>
        <dbReference type="Pfam" id="PF16042"/>
    </source>
</evidence>
<dbReference type="Proteomes" id="UP000504634">
    <property type="component" value="Unplaced"/>
</dbReference>
<dbReference type="OrthoDB" id="8197587at2759"/>
<protein>
    <submittedName>
        <fullName evidence="3">Uncharacterized protein LOC115624909</fullName>
    </submittedName>
</protein>
<feature type="domain" description="DUF4794" evidence="1">
    <location>
        <begin position="20"/>
        <end position="127"/>
    </location>
</feature>
<dbReference type="InterPro" id="IPR032011">
    <property type="entry name" value="DUF4794"/>
</dbReference>
<gene>
    <name evidence="3" type="primary">LOC115624909</name>
</gene>
<dbReference type="Pfam" id="PF16042">
    <property type="entry name" value="DUF4794"/>
    <property type="match status" value="1"/>
</dbReference>
<organism evidence="2 3">
    <name type="scientific">Drosophila lebanonensis</name>
    <name type="common">Fruit fly</name>
    <name type="synonym">Scaptodrosophila lebanonensis</name>
    <dbReference type="NCBI Taxonomy" id="7225"/>
    <lineage>
        <taxon>Eukaryota</taxon>
        <taxon>Metazoa</taxon>
        <taxon>Ecdysozoa</taxon>
        <taxon>Arthropoda</taxon>
        <taxon>Hexapoda</taxon>
        <taxon>Insecta</taxon>
        <taxon>Pterygota</taxon>
        <taxon>Neoptera</taxon>
        <taxon>Endopterygota</taxon>
        <taxon>Diptera</taxon>
        <taxon>Brachycera</taxon>
        <taxon>Muscomorpha</taxon>
        <taxon>Ephydroidea</taxon>
        <taxon>Drosophilidae</taxon>
        <taxon>Scaptodrosophila</taxon>
    </lineage>
</organism>
<name>A0A6J2TKR5_DROLE</name>
<reference evidence="3" key="1">
    <citation type="submission" date="2025-08" db="UniProtKB">
        <authorList>
            <consortium name="RefSeq"/>
        </authorList>
    </citation>
    <scope>IDENTIFICATION</scope>
    <source>
        <strain evidence="3">11010-0011.00</strain>
        <tissue evidence="3">Whole body</tissue>
    </source>
</reference>